<dbReference type="InterPro" id="IPR029062">
    <property type="entry name" value="Class_I_gatase-like"/>
</dbReference>
<dbReference type="SUPFAM" id="SSF141986">
    <property type="entry name" value="LD-carboxypeptidase A C-terminal domain-like"/>
    <property type="match status" value="1"/>
</dbReference>
<dbReference type="EMBL" id="BONZ01000027">
    <property type="protein sequence ID" value="GIH14816.1"/>
    <property type="molecule type" value="Genomic_DNA"/>
</dbReference>
<dbReference type="Gene3D" id="3.40.50.10740">
    <property type="entry name" value="Class I glutamine amidotransferase-like"/>
    <property type="match status" value="1"/>
</dbReference>
<proteinExistence type="inferred from homology"/>
<accession>A0A8J3VQT0</accession>
<sequence length="354" mass="38892">MRPSFTAPATLRPGDRVAVVSPSFAAPGRFPAVHERAMTRLRDEFALKPVEYPTTRRVGADPRDRAADLMAAYRDPDIRAVLATIGGDDQLTVLPHLDPAAFTADPKPYFGYSDNTNLLNWLWNQGIAAWHGGSTMVHLGRPGGLHPESAASLRAALFGGGDVELRPADAFSEDEGDWNDPASLEVEAPTLPGPGWHWHQPDRVVTAPTWGGNLEILHWNLAANRWIRPVEDYAGCVLLIETSEEMPAAEEVFRMLRNAGERGLLAQFPAVLVGLAKASSIDRPTARQDRDRYREEQRAAVLRALADYNPTAMAVFDVDFGHTDPQWVLPYGGSLTVDGPGRRIVAHYPDNRGR</sequence>
<dbReference type="PANTHER" id="PTHR30237">
    <property type="entry name" value="MURAMOYLTETRAPEPTIDE CARBOXYPEPTIDASE"/>
    <property type="match status" value="1"/>
</dbReference>
<comment type="similarity">
    <text evidence="1">Belongs to the peptidase S66 family.</text>
</comment>
<dbReference type="GO" id="GO:0016787">
    <property type="term" value="F:hydrolase activity"/>
    <property type="evidence" value="ECO:0007669"/>
    <property type="project" value="UniProtKB-KW"/>
</dbReference>
<protein>
    <submittedName>
        <fullName evidence="5">LD-carboxypeptidase</fullName>
    </submittedName>
</protein>
<evidence type="ECO:0000259" key="3">
    <source>
        <dbReference type="Pfam" id="PF02016"/>
    </source>
</evidence>
<dbReference type="InterPro" id="IPR040921">
    <property type="entry name" value="Peptidase_S66C"/>
</dbReference>
<dbReference type="PANTHER" id="PTHR30237:SF4">
    <property type="entry name" value="LD-CARBOXYPEPTIDASE C-TERMINAL DOMAIN-CONTAINING PROTEIN"/>
    <property type="match status" value="1"/>
</dbReference>
<reference evidence="5" key="1">
    <citation type="submission" date="2021-01" db="EMBL/GenBank/DDBJ databases">
        <title>Whole genome shotgun sequence of Rugosimonospora africana NBRC 104875.</title>
        <authorList>
            <person name="Komaki H."/>
            <person name="Tamura T."/>
        </authorList>
    </citation>
    <scope>NUCLEOTIDE SEQUENCE</scope>
    <source>
        <strain evidence="5">NBRC 104875</strain>
    </source>
</reference>
<feature type="domain" description="LD-carboxypeptidase C-terminal" evidence="4">
    <location>
        <begin position="207"/>
        <end position="336"/>
    </location>
</feature>
<dbReference type="Proteomes" id="UP000642748">
    <property type="component" value="Unassembled WGS sequence"/>
</dbReference>
<keyword evidence="6" id="KW-1185">Reference proteome</keyword>
<evidence type="ECO:0000313" key="5">
    <source>
        <dbReference type="EMBL" id="GIH14816.1"/>
    </source>
</evidence>
<evidence type="ECO:0000313" key="6">
    <source>
        <dbReference type="Proteomes" id="UP000642748"/>
    </source>
</evidence>
<dbReference type="Pfam" id="PF17676">
    <property type="entry name" value="Peptidase_S66C"/>
    <property type="match status" value="1"/>
</dbReference>
<keyword evidence="2" id="KW-0378">Hydrolase</keyword>
<dbReference type="Gene3D" id="3.50.30.60">
    <property type="entry name" value="LD-carboxypeptidase A C-terminal domain-like"/>
    <property type="match status" value="1"/>
</dbReference>
<dbReference type="CDD" id="cd07062">
    <property type="entry name" value="Peptidase_S66_mccF_like"/>
    <property type="match status" value="1"/>
</dbReference>
<dbReference type="AlphaFoldDB" id="A0A8J3VQT0"/>
<dbReference type="RefSeq" id="WP_203918437.1">
    <property type="nucleotide sequence ID" value="NZ_BONZ01000027.1"/>
</dbReference>
<comment type="caution">
    <text evidence="5">The sequence shown here is derived from an EMBL/GenBank/DDBJ whole genome shotgun (WGS) entry which is preliminary data.</text>
</comment>
<organism evidence="5 6">
    <name type="scientific">Rugosimonospora africana</name>
    <dbReference type="NCBI Taxonomy" id="556532"/>
    <lineage>
        <taxon>Bacteria</taxon>
        <taxon>Bacillati</taxon>
        <taxon>Actinomycetota</taxon>
        <taxon>Actinomycetes</taxon>
        <taxon>Micromonosporales</taxon>
        <taxon>Micromonosporaceae</taxon>
        <taxon>Rugosimonospora</taxon>
    </lineage>
</organism>
<dbReference type="InterPro" id="IPR027478">
    <property type="entry name" value="LdcA_N"/>
</dbReference>
<gene>
    <name evidence="5" type="ORF">Raf01_29880</name>
</gene>
<dbReference type="InterPro" id="IPR003507">
    <property type="entry name" value="S66_fam"/>
</dbReference>
<dbReference type="SUPFAM" id="SSF52317">
    <property type="entry name" value="Class I glutamine amidotransferase-like"/>
    <property type="match status" value="1"/>
</dbReference>
<feature type="domain" description="LD-carboxypeptidase N-terminal" evidence="3">
    <location>
        <begin position="17"/>
        <end position="132"/>
    </location>
</feature>
<dbReference type="InterPro" id="IPR040449">
    <property type="entry name" value="Peptidase_S66_N"/>
</dbReference>
<dbReference type="Pfam" id="PF02016">
    <property type="entry name" value="Peptidase_S66"/>
    <property type="match status" value="1"/>
</dbReference>
<evidence type="ECO:0000259" key="4">
    <source>
        <dbReference type="Pfam" id="PF17676"/>
    </source>
</evidence>
<evidence type="ECO:0000256" key="1">
    <source>
        <dbReference type="ARBA" id="ARBA00010233"/>
    </source>
</evidence>
<name>A0A8J3VQT0_9ACTN</name>
<dbReference type="InterPro" id="IPR027461">
    <property type="entry name" value="Carboxypeptidase_A_C_sf"/>
</dbReference>
<evidence type="ECO:0000256" key="2">
    <source>
        <dbReference type="ARBA" id="ARBA00022801"/>
    </source>
</evidence>